<dbReference type="Gene3D" id="3.40.50.720">
    <property type="entry name" value="NAD(P)-binding Rossmann-like Domain"/>
    <property type="match status" value="1"/>
</dbReference>
<dbReference type="PANTHER" id="PTHR43574">
    <property type="entry name" value="EPIMERASE-RELATED"/>
    <property type="match status" value="1"/>
</dbReference>
<reference evidence="2" key="1">
    <citation type="submission" date="2022-04" db="EMBL/GenBank/DDBJ databases">
        <title>Tomato heritable bacteria conferring resistance against bacterial wilt.</title>
        <authorList>
            <person name="Yin J."/>
        </authorList>
    </citation>
    <scope>NUCLEOTIDE SEQUENCE</scope>
    <source>
        <strain evidence="2">Cra20</strain>
    </source>
</reference>
<gene>
    <name evidence="2" type="ORF">MZO42_17210</name>
</gene>
<organism evidence="2">
    <name type="scientific">Sphingomonas psychrotolerans</name>
    <dbReference type="NCBI Taxonomy" id="1327635"/>
    <lineage>
        <taxon>Bacteria</taxon>
        <taxon>Pseudomonadati</taxon>
        <taxon>Pseudomonadota</taxon>
        <taxon>Alphaproteobacteria</taxon>
        <taxon>Sphingomonadales</taxon>
        <taxon>Sphingomonadaceae</taxon>
        <taxon>Sphingomonas</taxon>
    </lineage>
</organism>
<evidence type="ECO:0000313" key="2">
    <source>
        <dbReference type="EMBL" id="MDT8760442.1"/>
    </source>
</evidence>
<proteinExistence type="predicted"/>
<sequence>MHLLIFGLGYTGTALGRHLAARGWRIAAVTRDGRDGSVAFDDAERVGFEIAHATHIVSTVPPEHMDPVLASFEGQLAAASAWLGYLSSTGVYGDTRGAWVDETAPTGTGRRTARTEADAAWLALGARVFRLPGIYGPGRSPLERSAGGAARRVHVAGQVFSRVHLDDIVSGIVAGFDAPAGAYNLADDLPAPQSDVIAYACALLGLAPPPLVPLEQADLSPQARAFYSENRRVANLKAKRVLGWRPRFPDYRFGLRALSATTSPISTSTAPATASSDQR</sequence>
<keyword evidence="1" id="KW-0520">NAD</keyword>
<dbReference type="SUPFAM" id="SSF51735">
    <property type="entry name" value="NAD(P)-binding Rossmann-fold domains"/>
    <property type="match status" value="1"/>
</dbReference>
<comment type="caution">
    <text evidence="2">The sequence shown here is derived from an EMBL/GenBank/DDBJ whole genome shotgun (WGS) entry which is preliminary data.</text>
</comment>
<name>A0ABU3N9G6_9SPHN</name>
<evidence type="ECO:0000256" key="1">
    <source>
        <dbReference type="ARBA" id="ARBA00023027"/>
    </source>
</evidence>
<protein>
    <submittedName>
        <fullName evidence="2">NAD(P)-dependent oxidoreductase</fullName>
    </submittedName>
</protein>
<accession>A0ABU3N9G6</accession>
<dbReference type="InterPro" id="IPR036291">
    <property type="entry name" value="NAD(P)-bd_dom_sf"/>
</dbReference>
<dbReference type="EMBL" id="JALMLT010000004">
    <property type="protein sequence ID" value="MDT8760442.1"/>
    <property type="molecule type" value="Genomic_DNA"/>
</dbReference>